<sequence length="500" mass="54860">MPWFSYQDVRREQREQLIPRARRSKVCLAALGALCAAPVLFFHWLPTPALHRAHAGASLKLYDAKRSESDGSDGEEEPHLHLGWQKGCAPLVNGTQDTVPYETGKACWSGCTDALADAVLGSFVGTWHSKLMSSTSLGAVLSRFSSGFHALLQWYCYVWLVAMVAALCNLASLFSFQQQSLDRQKIRELAHAADKAVKQKAETITFVQDEVPLELCGGGDLPECAYGVSIGPESFDAVAKFLRGLGGVAPLPRPLAGPGASAGAVEGAEADQEASEVFTFVFCRASWGERMRLFRLCSRALMLMFYVALHCWFCTVLQMSLLASSWVSDQEALLQKHVWASPWVEYLLRARELLHLEGLPFEVPTHILLILVLFTCVGLARVTFDGILAVVQKLEICSRRFFLSSVLMDFVKDGLSTSSAMARLTSLVLFIINVLCIGVSGHTWAYLGIPGLIRVWALSTKHGLVWSCSKAYSSLLFGWLPDWAPLLCGVPGLFLGVLTP</sequence>
<feature type="transmembrane region" description="Helical" evidence="1">
    <location>
        <begin position="427"/>
        <end position="447"/>
    </location>
</feature>
<proteinExistence type="predicted"/>
<keyword evidence="1" id="KW-0472">Membrane</keyword>
<feature type="transmembrane region" description="Helical" evidence="1">
    <location>
        <begin position="300"/>
        <end position="323"/>
    </location>
</feature>
<protein>
    <submittedName>
        <fullName evidence="2">Uncharacterized protein</fullName>
    </submittedName>
</protein>
<comment type="caution">
    <text evidence="2">The sequence shown here is derived from an EMBL/GenBank/DDBJ whole genome shotgun (WGS) entry which is preliminary data.</text>
</comment>
<evidence type="ECO:0000313" key="2">
    <source>
        <dbReference type="EMBL" id="CAE7440472.1"/>
    </source>
</evidence>
<feature type="transmembrane region" description="Helical" evidence="1">
    <location>
        <begin position="26"/>
        <end position="45"/>
    </location>
</feature>
<name>A0A812RIL5_9DINO</name>
<feature type="transmembrane region" description="Helical" evidence="1">
    <location>
        <begin position="152"/>
        <end position="176"/>
    </location>
</feature>
<keyword evidence="1" id="KW-0812">Transmembrane</keyword>
<evidence type="ECO:0000313" key="3">
    <source>
        <dbReference type="Proteomes" id="UP000604046"/>
    </source>
</evidence>
<accession>A0A812RIL5</accession>
<dbReference type="Proteomes" id="UP000604046">
    <property type="component" value="Unassembled WGS sequence"/>
</dbReference>
<keyword evidence="1" id="KW-1133">Transmembrane helix</keyword>
<gene>
    <name evidence="2" type="ORF">SNAT2548_LOCUS23937</name>
</gene>
<feature type="transmembrane region" description="Helical" evidence="1">
    <location>
        <begin position="367"/>
        <end position="391"/>
    </location>
</feature>
<reference evidence="2" key="1">
    <citation type="submission" date="2021-02" db="EMBL/GenBank/DDBJ databases">
        <authorList>
            <person name="Dougan E. K."/>
            <person name="Rhodes N."/>
            <person name="Thang M."/>
            <person name="Chan C."/>
        </authorList>
    </citation>
    <scope>NUCLEOTIDE SEQUENCE</scope>
</reference>
<evidence type="ECO:0000256" key="1">
    <source>
        <dbReference type="SAM" id="Phobius"/>
    </source>
</evidence>
<dbReference type="EMBL" id="CAJNDS010002339">
    <property type="protein sequence ID" value="CAE7440472.1"/>
    <property type="molecule type" value="Genomic_DNA"/>
</dbReference>
<keyword evidence="3" id="KW-1185">Reference proteome</keyword>
<dbReference type="AlphaFoldDB" id="A0A812RIL5"/>
<feature type="transmembrane region" description="Helical" evidence="1">
    <location>
        <begin position="483"/>
        <end position="499"/>
    </location>
</feature>
<organism evidence="2 3">
    <name type="scientific">Symbiodinium natans</name>
    <dbReference type="NCBI Taxonomy" id="878477"/>
    <lineage>
        <taxon>Eukaryota</taxon>
        <taxon>Sar</taxon>
        <taxon>Alveolata</taxon>
        <taxon>Dinophyceae</taxon>
        <taxon>Suessiales</taxon>
        <taxon>Symbiodiniaceae</taxon>
        <taxon>Symbiodinium</taxon>
    </lineage>
</organism>